<protein>
    <submittedName>
        <fullName evidence="8">Unannotated protein</fullName>
    </submittedName>
</protein>
<evidence type="ECO:0000256" key="3">
    <source>
        <dbReference type="ARBA" id="ARBA00022692"/>
    </source>
</evidence>
<reference evidence="8" key="1">
    <citation type="submission" date="2020-05" db="EMBL/GenBank/DDBJ databases">
        <authorList>
            <person name="Chiriac C."/>
            <person name="Salcher M."/>
            <person name="Ghai R."/>
            <person name="Kavagutti S V."/>
        </authorList>
    </citation>
    <scope>NUCLEOTIDE SEQUENCE</scope>
</reference>
<dbReference type="AlphaFoldDB" id="A0A6J6C0B6"/>
<dbReference type="Pfam" id="PF02683">
    <property type="entry name" value="DsbD_TM"/>
    <property type="match status" value="1"/>
</dbReference>
<feature type="transmembrane region" description="Helical" evidence="6">
    <location>
        <begin position="144"/>
        <end position="168"/>
    </location>
</feature>
<feature type="transmembrane region" description="Helical" evidence="6">
    <location>
        <begin position="188"/>
        <end position="209"/>
    </location>
</feature>
<accession>A0A6J6C0B6</accession>
<keyword evidence="3 6" id="KW-0812">Transmembrane</keyword>
<dbReference type="GO" id="GO:0017004">
    <property type="term" value="P:cytochrome complex assembly"/>
    <property type="evidence" value="ECO:0007669"/>
    <property type="project" value="InterPro"/>
</dbReference>
<comment type="subcellular location">
    <subcellularLocation>
        <location evidence="1">Membrane</location>
        <topology evidence="1">Multi-pass membrane protein</topology>
    </subcellularLocation>
</comment>
<evidence type="ECO:0000256" key="2">
    <source>
        <dbReference type="ARBA" id="ARBA00006143"/>
    </source>
</evidence>
<comment type="similarity">
    <text evidence="2">Belongs to the DsbD family.</text>
</comment>
<keyword evidence="5 6" id="KW-0472">Membrane</keyword>
<gene>
    <name evidence="8" type="ORF">UFOPK1446_00555</name>
</gene>
<dbReference type="PANTHER" id="PTHR31272:SF4">
    <property type="entry name" value="CYTOCHROME C-TYPE BIOGENESIS PROTEIN HI_1454-RELATED"/>
    <property type="match status" value="1"/>
</dbReference>
<sequence>MNGVLADGAQTVLTGSVALAIPFALLAGVVSFFSPCVLPLVPVYISYVTGLTGAQLNGEWATDETLPRSIRSKIVVGTLGFVAGFSVVFISYGALFGGLGASLQTYARPITAVLGVVTIVLGLIFMGAFPALQRQFRLTASPAVGVGAAPLLGVVFGIGWTPCIGPTLAAVQTLSFTSATAGRGALLSLFYCLGLGIPFLIAGLAYGRAMTAFAWVRQHSVWVMRFGGGLLVLLGILLVTGIWQTLSIELLTWVSQFDPSV</sequence>
<evidence type="ECO:0000256" key="1">
    <source>
        <dbReference type="ARBA" id="ARBA00004141"/>
    </source>
</evidence>
<dbReference type="PANTHER" id="PTHR31272">
    <property type="entry name" value="CYTOCHROME C-TYPE BIOGENESIS PROTEIN HI_1454-RELATED"/>
    <property type="match status" value="1"/>
</dbReference>
<feature type="transmembrane region" description="Helical" evidence="6">
    <location>
        <begin position="74"/>
        <end position="98"/>
    </location>
</feature>
<evidence type="ECO:0000313" key="8">
    <source>
        <dbReference type="EMBL" id="CAB4543758.1"/>
    </source>
</evidence>
<evidence type="ECO:0000256" key="5">
    <source>
        <dbReference type="ARBA" id="ARBA00023136"/>
    </source>
</evidence>
<feature type="domain" description="Cytochrome C biogenesis protein transmembrane" evidence="7">
    <location>
        <begin position="19"/>
        <end position="218"/>
    </location>
</feature>
<evidence type="ECO:0000259" key="7">
    <source>
        <dbReference type="Pfam" id="PF02683"/>
    </source>
</evidence>
<name>A0A6J6C0B6_9ZZZZ</name>
<evidence type="ECO:0000256" key="4">
    <source>
        <dbReference type="ARBA" id="ARBA00022989"/>
    </source>
</evidence>
<keyword evidence="4 6" id="KW-1133">Transmembrane helix</keyword>
<dbReference type="GO" id="GO:0016020">
    <property type="term" value="C:membrane"/>
    <property type="evidence" value="ECO:0007669"/>
    <property type="project" value="UniProtKB-SubCell"/>
</dbReference>
<feature type="transmembrane region" description="Helical" evidence="6">
    <location>
        <begin position="221"/>
        <end position="243"/>
    </location>
</feature>
<proteinExistence type="inferred from homology"/>
<dbReference type="EMBL" id="CAEZSO010000094">
    <property type="protein sequence ID" value="CAB4543758.1"/>
    <property type="molecule type" value="Genomic_DNA"/>
</dbReference>
<dbReference type="InterPro" id="IPR051790">
    <property type="entry name" value="Cytochrome_c-biogenesis_DsbD"/>
</dbReference>
<evidence type="ECO:0000256" key="6">
    <source>
        <dbReference type="SAM" id="Phobius"/>
    </source>
</evidence>
<feature type="transmembrane region" description="Helical" evidence="6">
    <location>
        <begin position="110"/>
        <end position="132"/>
    </location>
</feature>
<dbReference type="InterPro" id="IPR003834">
    <property type="entry name" value="Cyt_c_assmbl_TM_dom"/>
</dbReference>
<organism evidence="8">
    <name type="scientific">freshwater metagenome</name>
    <dbReference type="NCBI Taxonomy" id="449393"/>
    <lineage>
        <taxon>unclassified sequences</taxon>
        <taxon>metagenomes</taxon>
        <taxon>ecological metagenomes</taxon>
    </lineage>
</organism>
<feature type="transmembrane region" description="Helical" evidence="6">
    <location>
        <begin position="20"/>
        <end position="45"/>
    </location>
</feature>